<gene>
    <name evidence="7" type="ORF">VN24_02815</name>
</gene>
<organism evidence="7 8">
    <name type="scientific">Paenibacillus beijingensis</name>
    <dbReference type="NCBI Taxonomy" id="1126833"/>
    <lineage>
        <taxon>Bacteria</taxon>
        <taxon>Bacillati</taxon>
        <taxon>Bacillota</taxon>
        <taxon>Bacilli</taxon>
        <taxon>Bacillales</taxon>
        <taxon>Paenibacillaceae</taxon>
        <taxon>Paenibacillus</taxon>
    </lineage>
</organism>
<reference evidence="8" key="2">
    <citation type="submission" date="2015-03" db="EMBL/GenBank/DDBJ databases">
        <title>Genome sequence of Paenibacillus beijingensis strain DSM 24997T.</title>
        <authorList>
            <person name="Kwak Y."/>
            <person name="Shin J.-H."/>
        </authorList>
    </citation>
    <scope>NUCLEOTIDE SEQUENCE [LARGE SCALE GENOMIC DNA]</scope>
    <source>
        <strain evidence="8">DSM 24997</strain>
    </source>
</reference>
<dbReference type="Gene3D" id="3.40.50.300">
    <property type="entry name" value="P-loop containing nucleotide triphosphate hydrolases"/>
    <property type="match status" value="1"/>
</dbReference>
<dbReference type="InterPro" id="IPR033756">
    <property type="entry name" value="YlxH/NBP35"/>
</dbReference>
<keyword evidence="5 6" id="KW-0411">Iron-sulfur</keyword>
<evidence type="ECO:0000313" key="8">
    <source>
        <dbReference type="Proteomes" id="UP000032633"/>
    </source>
</evidence>
<evidence type="ECO:0000256" key="3">
    <source>
        <dbReference type="ARBA" id="ARBA00022840"/>
    </source>
</evidence>
<dbReference type="CDD" id="cd02037">
    <property type="entry name" value="Mrp_NBP35"/>
    <property type="match status" value="1"/>
</dbReference>
<dbReference type="GO" id="GO:0046872">
    <property type="term" value="F:metal ion binding"/>
    <property type="evidence" value="ECO:0007669"/>
    <property type="project" value="UniProtKB-KW"/>
</dbReference>
<comment type="function">
    <text evidence="6">Binds and transfers iron-sulfur (Fe-S) clusters to target apoproteins. Can hydrolyze ATP.</text>
</comment>
<dbReference type="PANTHER" id="PTHR42961:SF2">
    <property type="entry name" value="IRON-SULFUR PROTEIN NUBPL"/>
    <property type="match status" value="1"/>
</dbReference>
<protein>
    <recommendedName>
        <fullName evidence="6">Iron-sulfur cluster carrier protein</fullName>
    </recommendedName>
</protein>
<dbReference type="Proteomes" id="UP000032633">
    <property type="component" value="Chromosome"/>
</dbReference>
<keyword evidence="1 6" id="KW-0479">Metal-binding</keyword>
<dbReference type="HOGENOM" id="CLU_024839_0_0_9"/>
<name>A0A0D5NEU7_9BACL</name>
<dbReference type="InterPro" id="IPR044304">
    <property type="entry name" value="NUBPL-like"/>
</dbReference>
<dbReference type="InterPro" id="IPR000808">
    <property type="entry name" value="Mrp-like_CS"/>
</dbReference>
<dbReference type="GO" id="GO:0005524">
    <property type="term" value="F:ATP binding"/>
    <property type="evidence" value="ECO:0007669"/>
    <property type="project" value="UniProtKB-UniRule"/>
</dbReference>
<dbReference type="InterPro" id="IPR019591">
    <property type="entry name" value="Mrp/NBP35_ATP-bd"/>
</dbReference>
<evidence type="ECO:0000256" key="4">
    <source>
        <dbReference type="ARBA" id="ARBA00023004"/>
    </source>
</evidence>
<dbReference type="FunFam" id="3.40.50.300:FF:001099">
    <property type="entry name" value="Iron-sulfur cluster carrier protein"/>
    <property type="match status" value="1"/>
</dbReference>
<dbReference type="GO" id="GO:0051539">
    <property type="term" value="F:4 iron, 4 sulfur cluster binding"/>
    <property type="evidence" value="ECO:0007669"/>
    <property type="project" value="TreeGrafter"/>
</dbReference>
<proteinExistence type="inferred from homology"/>
<dbReference type="HAMAP" id="MF_02040">
    <property type="entry name" value="Mrp_NBP35"/>
    <property type="match status" value="1"/>
</dbReference>
<evidence type="ECO:0000256" key="5">
    <source>
        <dbReference type="ARBA" id="ARBA00023014"/>
    </source>
</evidence>
<dbReference type="SUPFAM" id="SSF52540">
    <property type="entry name" value="P-loop containing nucleoside triphosphate hydrolases"/>
    <property type="match status" value="1"/>
</dbReference>
<dbReference type="InterPro" id="IPR027417">
    <property type="entry name" value="P-loop_NTPase"/>
</dbReference>
<dbReference type="KEGG" id="pbj:VN24_02815"/>
<dbReference type="GO" id="GO:0016226">
    <property type="term" value="P:iron-sulfur cluster assembly"/>
    <property type="evidence" value="ECO:0007669"/>
    <property type="project" value="InterPro"/>
</dbReference>
<reference evidence="7 8" key="1">
    <citation type="journal article" date="2015" name="J. Biotechnol.">
        <title>Complete genome sequence of Paenibacillus beijingensis 7188(T) (=DSM 24997(T)), a novel rhizobacterium from jujube garden soil.</title>
        <authorList>
            <person name="Kwak Y."/>
            <person name="Shin J.H."/>
        </authorList>
    </citation>
    <scope>NUCLEOTIDE SEQUENCE [LARGE SCALE GENOMIC DNA]</scope>
    <source>
        <strain evidence="7 8">DSM 24997</strain>
    </source>
</reference>
<comment type="subunit">
    <text evidence="6">Homodimer.</text>
</comment>
<evidence type="ECO:0000256" key="1">
    <source>
        <dbReference type="ARBA" id="ARBA00022723"/>
    </source>
</evidence>
<dbReference type="PROSITE" id="PS01215">
    <property type="entry name" value="MRP"/>
    <property type="match status" value="1"/>
</dbReference>
<dbReference type="GO" id="GO:0140663">
    <property type="term" value="F:ATP-dependent FeS chaperone activity"/>
    <property type="evidence" value="ECO:0007669"/>
    <property type="project" value="InterPro"/>
</dbReference>
<dbReference type="RefSeq" id="WP_045669191.1">
    <property type="nucleotide sequence ID" value="NZ_CP011058.1"/>
</dbReference>
<feature type="binding site" evidence="6">
    <location>
        <begin position="110"/>
        <end position="117"/>
    </location>
    <ligand>
        <name>ATP</name>
        <dbReference type="ChEBI" id="CHEBI:30616"/>
    </ligand>
</feature>
<sequence length="342" mass="37028">MTKDEIIASLSDIPQASRLIRDVVVKNKAVYLTLLINAQDRDSSSGLKETVDRRVRECGADEVHIRSKALGGTEWERMMSEGDQPASAVDEPDRTAPPQADVCYIAVTSGKGGVGKSTVTLNLAYALARSGKRVGIIDADIYGFSIPDMLGLNQRPQVRGQKVVPLERDGIKLISMGFFVEDNSPVIWRGPMLGRMLKSFLFDVDWGKLDYLLLDLPPGTGDVALDIHQWLPQAKEIIVTTPHKTAAHVAARAGTMAIQTKHEIVGVIENMSYLTDEAGQKSYIFGRGGGEALSRDLNTELLAQIPLQPSADADKPQSVFELNSGAGRIYAELAGLVCAKTG</sequence>
<dbReference type="PATRIC" id="fig|1126833.4.peg.624"/>
<comment type="similarity">
    <text evidence="6">Belongs to the Mrp/NBP35 ATP-binding proteins family.</text>
</comment>
<accession>A0A0D5NEU7</accession>
<keyword evidence="4 6" id="KW-0408">Iron</keyword>
<keyword evidence="8" id="KW-1185">Reference proteome</keyword>
<keyword evidence="2 6" id="KW-0547">Nucleotide-binding</keyword>
<keyword evidence="6" id="KW-0378">Hydrolase</keyword>
<evidence type="ECO:0000313" key="7">
    <source>
        <dbReference type="EMBL" id="AJY73756.1"/>
    </source>
</evidence>
<dbReference type="OrthoDB" id="9809679at2"/>
<keyword evidence="3 6" id="KW-0067">ATP-binding</keyword>
<evidence type="ECO:0000256" key="2">
    <source>
        <dbReference type="ARBA" id="ARBA00022741"/>
    </source>
</evidence>
<dbReference type="EMBL" id="CP011058">
    <property type="protein sequence ID" value="AJY73756.1"/>
    <property type="molecule type" value="Genomic_DNA"/>
</dbReference>
<dbReference type="GO" id="GO:0016887">
    <property type="term" value="F:ATP hydrolysis activity"/>
    <property type="evidence" value="ECO:0007669"/>
    <property type="project" value="UniProtKB-UniRule"/>
</dbReference>
<dbReference type="PANTHER" id="PTHR42961">
    <property type="entry name" value="IRON-SULFUR PROTEIN NUBPL"/>
    <property type="match status" value="1"/>
</dbReference>
<dbReference type="AlphaFoldDB" id="A0A0D5NEU7"/>
<evidence type="ECO:0000256" key="6">
    <source>
        <dbReference type="HAMAP-Rule" id="MF_02040"/>
    </source>
</evidence>
<dbReference type="Pfam" id="PF10609">
    <property type="entry name" value="ParA"/>
    <property type="match status" value="1"/>
</dbReference>
<dbReference type="STRING" id="1126833.VN24_02815"/>